<protein>
    <submittedName>
        <fullName evidence="4">NAD-dependent epimerase/dehydratase</fullName>
    </submittedName>
</protein>
<proteinExistence type="predicted"/>
<dbReference type="InterPro" id="IPR050005">
    <property type="entry name" value="DenD"/>
</dbReference>
<evidence type="ECO:0000256" key="2">
    <source>
        <dbReference type="ARBA" id="ARBA00023277"/>
    </source>
</evidence>
<keyword evidence="1" id="KW-0521">NADP</keyword>
<dbReference type="Gene3D" id="3.90.25.10">
    <property type="entry name" value="UDP-galactose 4-epimerase, domain 1"/>
    <property type="match status" value="1"/>
</dbReference>
<evidence type="ECO:0000259" key="3">
    <source>
        <dbReference type="Pfam" id="PF01370"/>
    </source>
</evidence>
<dbReference type="OMA" id="KSWPTQF"/>
<dbReference type="InterPro" id="IPR001509">
    <property type="entry name" value="Epimerase_deHydtase"/>
</dbReference>
<dbReference type="PANTHER" id="PTHR43103">
    <property type="entry name" value="NUCLEOSIDE-DIPHOSPHATE-SUGAR EPIMERASE"/>
    <property type="match status" value="1"/>
</dbReference>
<gene>
    <name evidence="4" type="ORF">KFL_005590060</name>
</gene>
<evidence type="ECO:0000313" key="4">
    <source>
        <dbReference type="EMBL" id="GAQ89764.1"/>
    </source>
</evidence>
<dbReference type="Proteomes" id="UP000054558">
    <property type="component" value="Unassembled WGS sequence"/>
</dbReference>
<dbReference type="AlphaFoldDB" id="A0A1Y1IG01"/>
<dbReference type="STRING" id="105231.A0A1Y1IG01"/>
<evidence type="ECO:0000256" key="1">
    <source>
        <dbReference type="ARBA" id="ARBA00022857"/>
    </source>
</evidence>
<dbReference type="PANTHER" id="PTHR43103:SF3">
    <property type="entry name" value="ADP-L-GLYCERO-D-MANNO-HEPTOSE-6-EPIMERASE"/>
    <property type="match status" value="1"/>
</dbReference>
<sequence>MTILISGGAGFLGQRLARALIKDQAVAPGPSNEQSDGGTKLLLVDILEPVEPIPGAQHVTGDITDPSFLASVLTEDVTSIFHLAAIVSSHAESDYDLGMKVNFDATRAIVERARALKTRPTLIFTSSVAVFGIPRQELHDANSIRKRQLSFTETTAITPQSSYGAEKGMAELLVADATRKGFIDGRAVRLPTVVVRPGKPNKAASSFASGIIREPLQGQPSVCPVDLDTPVWIQSPRKVVENLIRAHKLPAGTGPLVITLPGLSVTAGELVDAMVRAGGRRELVRLEKQPDIERIVSSWPGRIETPVASSLGFEADRSIDDVVQAFVQDDLKMSR</sequence>
<evidence type="ECO:0000313" key="5">
    <source>
        <dbReference type="Proteomes" id="UP000054558"/>
    </source>
</evidence>
<dbReference type="EMBL" id="DF237508">
    <property type="protein sequence ID" value="GAQ89764.1"/>
    <property type="molecule type" value="Genomic_DNA"/>
</dbReference>
<dbReference type="InterPro" id="IPR036291">
    <property type="entry name" value="NAD(P)-bd_dom_sf"/>
</dbReference>
<dbReference type="Pfam" id="PF01370">
    <property type="entry name" value="Epimerase"/>
    <property type="match status" value="1"/>
</dbReference>
<keyword evidence="2" id="KW-0119">Carbohydrate metabolism</keyword>
<reference evidence="4 5" key="1">
    <citation type="journal article" date="2014" name="Nat. Commun.">
        <title>Klebsormidium flaccidum genome reveals primary factors for plant terrestrial adaptation.</title>
        <authorList>
            <person name="Hori K."/>
            <person name="Maruyama F."/>
            <person name="Fujisawa T."/>
            <person name="Togashi T."/>
            <person name="Yamamoto N."/>
            <person name="Seo M."/>
            <person name="Sato S."/>
            <person name="Yamada T."/>
            <person name="Mori H."/>
            <person name="Tajima N."/>
            <person name="Moriyama T."/>
            <person name="Ikeuchi M."/>
            <person name="Watanabe M."/>
            <person name="Wada H."/>
            <person name="Kobayashi K."/>
            <person name="Saito M."/>
            <person name="Masuda T."/>
            <person name="Sasaki-Sekimoto Y."/>
            <person name="Mashiguchi K."/>
            <person name="Awai K."/>
            <person name="Shimojima M."/>
            <person name="Masuda S."/>
            <person name="Iwai M."/>
            <person name="Nobusawa T."/>
            <person name="Narise T."/>
            <person name="Kondo S."/>
            <person name="Saito H."/>
            <person name="Sato R."/>
            <person name="Murakawa M."/>
            <person name="Ihara Y."/>
            <person name="Oshima-Yamada Y."/>
            <person name="Ohtaka K."/>
            <person name="Satoh M."/>
            <person name="Sonobe K."/>
            <person name="Ishii M."/>
            <person name="Ohtani R."/>
            <person name="Kanamori-Sato M."/>
            <person name="Honoki R."/>
            <person name="Miyazaki D."/>
            <person name="Mochizuki H."/>
            <person name="Umetsu J."/>
            <person name="Higashi K."/>
            <person name="Shibata D."/>
            <person name="Kamiya Y."/>
            <person name="Sato N."/>
            <person name="Nakamura Y."/>
            <person name="Tabata S."/>
            <person name="Ida S."/>
            <person name="Kurokawa K."/>
            <person name="Ohta H."/>
        </authorList>
    </citation>
    <scope>NUCLEOTIDE SEQUENCE [LARGE SCALE GENOMIC DNA]</scope>
    <source>
        <strain evidence="4 5">NIES-2285</strain>
    </source>
</reference>
<accession>A0A1Y1IG01</accession>
<dbReference type="OrthoDB" id="16464at2759"/>
<dbReference type="Gene3D" id="3.40.50.720">
    <property type="entry name" value="NAD(P)-binding Rossmann-like Domain"/>
    <property type="match status" value="1"/>
</dbReference>
<dbReference type="NCBIfam" id="NF043036">
    <property type="entry name" value="ErythonDh"/>
    <property type="match status" value="1"/>
</dbReference>
<dbReference type="SUPFAM" id="SSF51735">
    <property type="entry name" value="NAD(P)-binding Rossmann-fold domains"/>
    <property type="match status" value="1"/>
</dbReference>
<organism evidence="4 5">
    <name type="scientific">Klebsormidium nitens</name>
    <name type="common">Green alga</name>
    <name type="synonym">Ulothrix nitens</name>
    <dbReference type="NCBI Taxonomy" id="105231"/>
    <lineage>
        <taxon>Eukaryota</taxon>
        <taxon>Viridiplantae</taxon>
        <taxon>Streptophyta</taxon>
        <taxon>Klebsormidiophyceae</taxon>
        <taxon>Klebsormidiales</taxon>
        <taxon>Klebsormidiaceae</taxon>
        <taxon>Klebsormidium</taxon>
    </lineage>
</organism>
<keyword evidence="5" id="KW-1185">Reference proteome</keyword>
<name>A0A1Y1IG01_KLENI</name>
<dbReference type="GO" id="GO:0016491">
    <property type="term" value="F:oxidoreductase activity"/>
    <property type="evidence" value="ECO:0007669"/>
    <property type="project" value="InterPro"/>
</dbReference>
<feature type="domain" description="NAD-dependent epimerase/dehydratase" evidence="3">
    <location>
        <begin position="3"/>
        <end position="220"/>
    </location>
</feature>